<feature type="region of interest" description="Disordered" evidence="1">
    <location>
        <begin position="1"/>
        <end position="30"/>
    </location>
</feature>
<gene>
    <name evidence="2" type="ORF">MRATA1EN1_LOCUS30263</name>
</gene>
<protein>
    <submittedName>
        <fullName evidence="2">Uncharacterized protein</fullName>
    </submittedName>
</protein>
<organism evidence="2 3">
    <name type="scientific">Rangifer tarandus platyrhynchus</name>
    <name type="common">Svalbard reindeer</name>
    <dbReference type="NCBI Taxonomy" id="3082113"/>
    <lineage>
        <taxon>Eukaryota</taxon>
        <taxon>Metazoa</taxon>
        <taxon>Chordata</taxon>
        <taxon>Craniata</taxon>
        <taxon>Vertebrata</taxon>
        <taxon>Euteleostomi</taxon>
        <taxon>Mammalia</taxon>
        <taxon>Eutheria</taxon>
        <taxon>Laurasiatheria</taxon>
        <taxon>Artiodactyla</taxon>
        <taxon>Ruminantia</taxon>
        <taxon>Pecora</taxon>
        <taxon>Cervidae</taxon>
        <taxon>Odocoileinae</taxon>
        <taxon>Rangifer</taxon>
    </lineage>
</organism>
<proteinExistence type="predicted"/>
<sequence length="112" mass="11824">MGSAGTRQGSPFKPQSQKHLGSYRSREPWSLSGSACGVELVLSQGPPATRESPSAYGFPTIDLFTALLASHLGLQLLMGRACSLTQTPDFCLSPRFSSPGQHSLAVDKLSSS</sequence>
<feature type="compositionally biased region" description="Polar residues" evidence="1">
    <location>
        <begin position="1"/>
        <end position="19"/>
    </location>
</feature>
<evidence type="ECO:0000256" key="1">
    <source>
        <dbReference type="SAM" id="MobiDB-lite"/>
    </source>
</evidence>
<evidence type="ECO:0000313" key="2">
    <source>
        <dbReference type="EMBL" id="CAI9181301.1"/>
    </source>
</evidence>
<reference evidence="2" key="1">
    <citation type="submission" date="2023-04" db="EMBL/GenBank/DDBJ databases">
        <authorList>
            <consortium name="ELIXIR-Norway"/>
        </authorList>
    </citation>
    <scope>NUCLEOTIDE SEQUENCE [LARGE SCALE GENOMIC DNA]</scope>
</reference>
<evidence type="ECO:0000313" key="3">
    <source>
        <dbReference type="Proteomes" id="UP001176941"/>
    </source>
</evidence>
<keyword evidence="3" id="KW-1185">Reference proteome</keyword>
<accession>A0ABN9A8I1</accession>
<dbReference type="Proteomes" id="UP001176941">
    <property type="component" value="Chromosome X"/>
</dbReference>
<dbReference type="EMBL" id="OX460343">
    <property type="protein sequence ID" value="CAI9181301.1"/>
    <property type="molecule type" value="Genomic_DNA"/>
</dbReference>
<name>A0ABN9A8I1_RANTA</name>